<sequence length="129" mass="14579">MLSIDADFEASSVDNPTSSFEIFFFCVGRLNQLTETFSDFAASVVECHRMTSRYCDGRPFVLHPLSHWRIRLTRCVHLQKHYGQCRSEQPLKCLGLTCEFQAFNLMNPRVLGNGSSLTASVRADGVQQV</sequence>
<protein>
    <submittedName>
        <fullName evidence="1">Uncharacterized protein</fullName>
    </submittedName>
</protein>
<organism evidence="1 2">
    <name type="scientific">Pleuronectes platessa</name>
    <name type="common">European plaice</name>
    <dbReference type="NCBI Taxonomy" id="8262"/>
    <lineage>
        <taxon>Eukaryota</taxon>
        <taxon>Metazoa</taxon>
        <taxon>Chordata</taxon>
        <taxon>Craniata</taxon>
        <taxon>Vertebrata</taxon>
        <taxon>Euteleostomi</taxon>
        <taxon>Actinopterygii</taxon>
        <taxon>Neopterygii</taxon>
        <taxon>Teleostei</taxon>
        <taxon>Neoteleostei</taxon>
        <taxon>Acanthomorphata</taxon>
        <taxon>Carangaria</taxon>
        <taxon>Pleuronectiformes</taxon>
        <taxon>Pleuronectoidei</taxon>
        <taxon>Pleuronectidae</taxon>
        <taxon>Pleuronectes</taxon>
    </lineage>
</organism>
<dbReference type="AlphaFoldDB" id="A0A9N7YYD1"/>
<dbReference type="Proteomes" id="UP001153269">
    <property type="component" value="Unassembled WGS sequence"/>
</dbReference>
<name>A0A9N7YYD1_PLEPL</name>
<proteinExistence type="predicted"/>
<evidence type="ECO:0000313" key="1">
    <source>
        <dbReference type="EMBL" id="CAB1442687.1"/>
    </source>
</evidence>
<evidence type="ECO:0000313" key="2">
    <source>
        <dbReference type="Proteomes" id="UP001153269"/>
    </source>
</evidence>
<keyword evidence="2" id="KW-1185">Reference proteome</keyword>
<accession>A0A9N7YYD1</accession>
<dbReference type="EMBL" id="CADEAL010002899">
    <property type="protein sequence ID" value="CAB1442687.1"/>
    <property type="molecule type" value="Genomic_DNA"/>
</dbReference>
<reference evidence="1" key="1">
    <citation type="submission" date="2020-03" db="EMBL/GenBank/DDBJ databases">
        <authorList>
            <person name="Weist P."/>
        </authorList>
    </citation>
    <scope>NUCLEOTIDE SEQUENCE</scope>
</reference>
<comment type="caution">
    <text evidence="1">The sequence shown here is derived from an EMBL/GenBank/DDBJ whole genome shotgun (WGS) entry which is preliminary data.</text>
</comment>
<gene>
    <name evidence="1" type="ORF">PLEPLA_LOCUS30405</name>
</gene>